<dbReference type="Pfam" id="PF05175">
    <property type="entry name" value="MTS"/>
    <property type="match status" value="1"/>
</dbReference>
<name>A0A2S5JGV1_9RHOB</name>
<dbReference type="GO" id="GO:0032259">
    <property type="term" value="P:methylation"/>
    <property type="evidence" value="ECO:0007669"/>
    <property type="project" value="UniProtKB-KW"/>
</dbReference>
<dbReference type="PANTHER" id="PTHR47739">
    <property type="entry name" value="TRNA1(VAL) (ADENINE(37)-N6)-METHYLTRANSFERASE"/>
    <property type="match status" value="1"/>
</dbReference>
<dbReference type="OrthoDB" id="5489421at2"/>
<proteinExistence type="predicted"/>
<dbReference type="CDD" id="cd02440">
    <property type="entry name" value="AdoMet_MTases"/>
    <property type="match status" value="1"/>
</dbReference>
<dbReference type="RefSeq" id="WP_104071055.1">
    <property type="nucleotide sequence ID" value="NZ_PRDS01000005.1"/>
</dbReference>
<feature type="domain" description="Methyltransferase small" evidence="4">
    <location>
        <begin position="34"/>
        <end position="123"/>
    </location>
</feature>
<evidence type="ECO:0000313" key="6">
    <source>
        <dbReference type="Proteomes" id="UP000239736"/>
    </source>
</evidence>
<keyword evidence="1 5" id="KW-0808">Transferase</keyword>
<evidence type="ECO:0000256" key="2">
    <source>
        <dbReference type="ARBA" id="ARBA00022691"/>
    </source>
</evidence>
<evidence type="ECO:0000313" key="5">
    <source>
        <dbReference type="EMBL" id="PPB80525.1"/>
    </source>
</evidence>
<dbReference type="Gene3D" id="3.40.50.150">
    <property type="entry name" value="Vaccinia Virus protein VP39"/>
    <property type="match status" value="1"/>
</dbReference>
<dbReference type="GO" id="GO:0008168">
    <property type="term" value="F:methyltransferase activity"/>
    <property type="evidence" value="ECO:0007669"/>
    <property type="project" value="UniProtKB-KW"/>
</dbReference>
<organism evidence="5 6">
    <name type="scientific">Albidovulum inexpectatum</name>
    <dbReference type="NCBI Taxonomy" id="196587"/>
    <lineage>
        <taxon>Bacteria</taxon>
        <taxon>Pseudomonadati</taxon>
        <taxon>Pseudomonadota</taxon>
        <taxon>Alphaproteobacteria</taxon>
        <taxon>Rhodobacterales</taxon>
        <taxon>Paracoccaceae</taxon>
        <taxon>Albidovulum</taxon>
    </lineage>
</organism>
<dbReference type="Proteomes" id="UP000239736">
    <property type="component" value="Unassembled WGS sequence"/>
</dbReference>
<accession>A0A2S5JGV1</accession>
<dbReference type="SUPFAM" id="SSF53335">
    <property type="entry name" value="S-adenosyl-L-methionine-dependent methyltransferases"/>
    <property type="match status" value="1"/>
</dbReference>
<evidence type="ECO:0000256" key="3">
    <source>
        <dbReference type="SAM" id="MobiDB-lite"/>
    </source>
</evidence>
<keyword evidence="2" id="KW-0949">S-adenosyl-L-methionine</keyword>
<comment type="caution">
    <text evidence="5">The sequence shown here is derived from an EMBL/GenBank/DDBJ whole genome shotgun (WGS) entry which is preliminary data.</text>
</comment>
<sequence length="254" mass="27494">MFAEDDLTCDHFLNGRLQILQPRQGYRAAMDPVFLAAAVPARPGQTVLELGCGVGVASLCLGARVPDLGLVGLELQPDYASLARRNAEAAGMTLEVVEGDLSSPPPELRARSFDHVMANPPYYPPGGGTPASDRGRERSLREETPLAQWVQTAIRRLRSGGWMTFIQSADRLPDLMAGLDRRMGDIRVLPLAPRIGREARRVIVQARKGGRGPFRLLAPFIVHDGPVHLRDAEDLTDAARAVVRDGAALPLAAQ</sequence>
<reference evidence="5 6" key="1">
    <citation type="submission" date="2018-01" db="EMBL/GenBank/DDBJ databases">
        <title>Genomic Encyclopedia of Archaeal and Bacterial Type Strains, Phase II (KMG-II): from individual species to whole genera.</title>
        <authorList>
            <person name="Goeker M."/>
        </authorList>
    </citation>
    <scope>NUCLEOTIDE SEQUENCE [LARGE SCALE GENOMIC DNA]</scope>
    <source>
        <strain evidence="5 6">DSM 12048</strain>
    </source>
</reference>
<feature type="compositionally biased region" description="Basic and acidic residues" evidence="3">
    <location>
        <begin position="133"/>
        <end position="142"/>
    </location>
</feature>
<dbReference type="AlphaFoldDB" id="A0A2S5JGV1"/>
<protein>
    <submittedName>
        <fullName evidence="5">tRNA1(Val) A37 N6-methylase TrmN6</fullName>
    </submittedName>
</protein>
<dbReference type="InterPro" id="IPR029063">
    <property type="entry name" value="SAM-dependent_MTases_sf"/>
</dbReference>
<dbReference type="InterPro" id="IPR007848">
    <property type="entry name" value="Small_mtfrase_dom"/>
</dbReference>
<gene>
    <name evidence="5" type="ORF">LV82_01874</name>
</gene>
<dbReference type="InterPro" id="IPR050210">
    <property type="entry name" value="tRNA_Adenine-N(6)_MTase"/>
</dbReference>
<keyword evidence="1 5" id="KW-0489">Methyltransferase</keyword>
<evidence type="ECO:0000259" key="4">
    <source>
        <dbReference type="Pfam" id="PF05175"/>
    </source>
</evidence>
<dbReference type="PANTHER" id="PTHR47739:SF1">
    <property type="entry name" value="TRNA1(VAL) (ADENINE(37)-N6)-METHYLTRANSFERASE"/>
    <property type="match status" value="1"/>
</dbReference>
<dbReference type="EMBL" id="PRDS01000005">
    <property type="protein sequence ID" value="PPB80525.1"/>
    <property type="molecule type" value="Genomic_DNA"/>
</dbReference>
<evidence type="ECO:0000256" key="1">
    <source>
        <dbReference type="ARBA" id="ARBA00022603"/>
    </source>
</evidence>
<feature type="region of interest" description="Disordered" evidence="3">
    <location>
        <begin position="122"/>
        <end position="142"/>
    </location>
</feature>
<keyword evidence="6" id="KW-1185">Reference proteome</keyword>